<feature type="binding site" evidence="4">
    <location>
        <position position="146"/>
    </location>
    <ligand>
        <name>Zn(2+)</name>
        <dbReference type="ChEBI" id="CHEBI:29105"/>
        <label>1</label>
    </ligand>
</feature>
<organism evidence="8 9">
    <name type="scientific">Mesorhabditis spiculigera</name>
    <dbReference type="NCBI Taxonomy" id="96644"/>
    <lineage>
        <taxon>Eukaryota</taxon>
        <taxon>Metazoa</taxon>
        <taxon>Ecdysozoa</taxon>
        <taxon>Nematoda</taxon>
        <taxon>Chromadorea</taxon>
        <taxon>Rhabditida</taxon>
        <taxon>Rhabditina</taxon>
        <taxon>Rhabditomorpha</taxon>
        <taxon>Rhabditoidea</taxon>
        <taxon>Rhabditidae</taxon>
        <taxon>Mesorhabditinae</taxon>
        <taxon>Mesorhabditis</taxon>
    </lineage>
</organism>
<feature type="non-terminal residue" evidence="8">
    <location>
        <position position="604"/>
    </location>
</feature>
<keyword evidence="4" id="KW-0862">Zinc</keyword>
<keyword evidence="4" id="KW-0479">Metal-binding</keyword>
<feature type="binding site" evidence="4">
    <location>
        <position position="410"/>
    </location>
    <ligand>
        <name>Zn(2+)</name>
        <dbReference type="ChEBI" id="CHEBI:29105"/>
        <label>1</label>
    </ligand>
</feature>
<dbReference type="PIRSF" id="PIRSF000948">
    <property type="entry name" value="Sphingomy_PDE"/>
    <property type="match status" value="1"/>
</dbReference>
<reference evidence="8" key="1">
    <citation type="submission" date="2023-06" db="EMBL/GenBank/DDBJ databases">
        <authorList>
            <person name="Delattre M."/>
        </authorList>
    </citation>
    <scope>NUCLEOTIDE SEQUENCE</scope>
    <source>
        <strain evidence="8">AF72</strain>
    </source>
</reference>
<feature type="disulfide bond" evidence="5">
    <location>
        <begin position="66"/>
        <end position="77"/>
    </location>
</feature>
<feature type="chain" id="PRO_5041434297" description="Calcineurin-like phosphoesterase domain-containing protein" evidence="6">
    <location>
        <begin position="20"/>
        <end position="604"/>
    </location>
</feature>
<feature type="disulfide bond" evidence="5">
    <location>
        <begin position="38"/>
        <end position="102"/>
    </location>
</feature>
<evidence type="ECO:0000256" key="6">
    <source>
        <dbReference type="SAM" id="SignalP"/>
    </source>
</evidence>
<dbReference type="InterPro" id="IPR004843">
    <property type="entry name" value="Calcineurin-like_PHP"/>
</dbReference>
<evidence type="ECO:0000313" key="9">
    <source>
        <dbReference type="Proteomes" id="UP001177023"/>
    </source>
</evidence>
<dbReference type="GO" id="GO:0006685">
    <property type="term" value="P:sphingomyelin catabolic process"/>
    <property type="evidence" value="ECO:0007669"/>
    <property type="project" value="InterPro"/>
</dbReference>
<dbReference type="PANTHER" id="PTHR10340">
    <property type="entry name" value="SPHINGOMYELIN PHOSPHODIESTERASE"/>
    <property type="match status" value="1"/>
</dbReference>
<dbReference type="GO" id="GO:0061750">
    <property type="term" value="F:acid sphingomyelin phosphodiesterase activity"/>
    <property type="evidence" value="ECO:0007669"/>
    <property type="project" value="TreeGrafter"/>
</dbReference>
<feature type="binding site" evidence="4">
    <location>
        <position position="226"/>
    </location>
    <ligand>
        <name>Zn(2+)</name>
        <dbReference type="ChEBI" id="CHEBI:29105"/>
        <label>1</label>
    </ligand>
</feature>
<feature type="disulfide bond" evidence="5">
    <location>
        <begin position="165"/>
        <end position="197"/>
    </location>
</feature>
<evidence type="ECO:0000256" key="3">
    <source>
        <dbReference type="ARBA" id="ARBA00023180"/>
    </source>
</evidence>
<dbReference type="GO" id="GO:0005764">
    <property type="term" value="C:lysosome"/>
    <property type="evidence" value="ECO:0007669"/>
    <property type="project" value="TreeGrafter"/>
</dbReference>
<dbReference type="Gene3D" id="3.60.21.10">
    <property type="match status" value="1"/>
</dbReference>
<feature type="binding site" evidence="4">
    <location>
        <position position="144"/>
    </location>
    <ligand>
        <name>Zn(2+)</name>
        <dbReference type="ChEBI" id="CHEBI:29105"/>
        <label>1</label>
    </ligand>
</feature>
<proteinExistence type="inferred from homology"/>
<protein>
    <recommendedName>
        <fullName evidence="7">Calcineurin-like phosphoesterase domain-containing protein</fullName>
    </recommendedName>
</protein>
<dbReference type="Proteomes" id="UP001177023">
    <property type="component" value="Unassembled WGS sequence"/>
</dbReference>
<keyword evidence="2" id="KW-0378">Hydrolase</keyword>
<comment type="cofactor">
    <cofactor evidence="4">
        <name>Zn(2+)</name>
        <dbReference type="ChEBI" id="CHEBI:29105"/>
    </cofactor>
    <text evidence="4">Binds 2 Zn(2+) ions per subunit.</text>
</comment>
<dbReference type="CDD" id="cd00842">
    <property type="entry name" value="MPP_ASMase"/>
    <property type="match status" value="1"/>
</dbReference>
<feature type="disulfide bond" evidence="5">
    <location>
        <begin position="536"/>
        <end position="540"/>
    </location>
</feature>
<sequence length="604" mass="68780">MKSFGFLVAVLLFFGSTQCGPIQSAKTNQLQSEQCKACDFVVTLLHNLWGDKILEDCLMDFIIKICETFNFEDHFVCRLMVKDFEAFFSYLRFEFPGHCHDCGNVTNFLSSNWTVPIPGDAKPYQPPPTPAADKPKLNVLHLTDVHVDMYYEEGSEADCGEPLCCRGDQNPVEVGASATTKAPIKQPAGYWGTVTGCDIPYRTFTNMLDHIAANHKNIDYILVSGDLESHADWDYTRTTHQNMVKNISDSIRSRFPNIPAYFSIGNHEGVPIDVFAPRFTPERYHMDWLYDTMADSWKGWVPADQDANMRYMGSYVVKPYPGLRIISVNTPLGGDPVNAFLYINQTDPDGTMSWLIAQLYAAEQAGDKVHVTAHIPGGDSECLEGWAINYYKVMNRFANIITGQFFGHTHSEQFYMIYSDPEDAKSTPTGVIFSAGSATTMSNFNPVYRLYTLDGNYPGSTFGILDWEEWFFDLSKNTDATKHDWTQLYASVLQEYGLKNNNPSEWNNLINRMKTDGDLFTKYRKNYYRRTDLGPCDQKCRHKLLCSARQAHHSENLCSDLPSYDPSDIQAPFYRKPPSQYVPTMADYERIKHEVRADDDQCKR</sequence>
<dbReference type="InterPro" id="IPR029052">
    <property type="entry name" value="Metallo-depent_PP-like"/>
</dbReference>
<evidence type="ECO:0000259" key="7">
    <source>
        <dbReference type="Pfam" id="PF00149"/>
    </source>
</evidence>
<evidence type="ECO:0000256" key="5">
    <source>
        <dbReference type="PIRSR" id="PIRSR000948-2"/>
    </source>
</evidence>
<feature type="binding site" evidence="4">
    <location>
        <position position="374"/>
    </location>
    <ligand>
        <name>Zn(2+)</name>
        <dbReference type="ChEBI" id="CHEBI:29105"/>
        <label>2</label>
    </ligand>
</feature>
<comment type="caution">
    <text evidence="8">The sequence shown here is derived from an EMBL/GenBank/DDBJ whole genome shotgun (WGS) entry which is preliminary data.</text>
</comment>
<feature type="binding site" evidence="4">
    <location>
        <position position="226"/>
    </location>
    <ligand>
        <name>Zn(2+)</name>
        <dbReference type="ChEBI" id="CHEBI:29105"/>
        <label>2</label>
    </ligand>
</feature>
<dbReference type="InterPro" id="IPR011001">
    <property type="entry name" value="Saposin-like"/>
</dbReference>
<keyword evidence="3" id="KW-0325">Glycoprotein</keyword>
<dbReference type="GO" id="GO:0046513">
    <property type="term" value="P:ceramide biosynthetic process"/>
    <property type="evidence" value="ECO:0007669"/>
    <property type="project" value="TreeGrafter"/>
</dbReference>
<dbReference type="SUPFAM" id="SSF56300">
    <property type="entry name" value="Metallo-dependent phosphatases"/>
    <property type="match status" value="1"/>
</dbReference>
<dbReference type="AlphaFoldDB" id="A0AA36CW34"/>
<dbReference type="InterPro" id="IPR041805">
    <property type="entry name" value="ASMase/PPN1_MPP"/>
</dbReference>
<evidence type="ECO:0000256" key="2">
    <source>
        <dbReference type="ARBA" id="ARBA00022801"/>
    </source>
</evidence>
<feature type="disulfide bond" evidence="5">
    <location>
        <begin position="546"/>
        <end position="558"/>
    </location>
</feature>
<feature type="binding site" evidence="4">
    <location>
        <position position="408"/>
    </location>
    <ligand>
        <name>Zn(2+)</name>
        <dbReference type="ChEBI" id="CHEBI:29105"/>
        <label>2</label>
    </ligand>
</feature>
<dbReference type="InterPro" id="IPR011160">
    <property type="entry name" value="Sphingomy_PDE"/>
</dbReference>
<dbReference type="GO" id="GO:0005615">
    <property type="term" value="C:extracellular space"/>
    <property type="evidence" value="ECO:0007669"/>
    <property type="project" value="TreeGrafter"/>
</dbReference>
<keyword evidence="5" id="KW-1015">Disulfide bond</keyword>
<dbReference type="EMBL" id="CATQJA010002641">
    <property type="protein sequence ID" value="CAJ0575994.1"/>
    <property type="molecule type" value="Genomic_DNA"/>
</dbReference>
<evidence type="ECO:0000256" key="4">
    <source>
        <dbReference type="PIRSR" id="PIRSR000948-1"/>
    </source>
</evidence>
<dbReference type="SUPFAM" id="SSF47862">
    <property type="entry name" value="Saposin"/>
    <property type="match status" value="1"/>
</dbReference>
<evidence type="ECO:0000256" key="1">
    <source>
        <dbReference type="ARBA" id="ARBA00008234"/>
    </source>
</evidence>
<comment type="similarity">
    <text evidence="1">Belongs to the acid sphingomyelinase family.</text>
</comment>
<evidence type="ECO:0000313" key="8">
    <source>
        <dbReference type="EMBL" id="CAJ0575994.1"/>
    </source>
</evidence>
<keyword evidence="9" id="KW-1185">Reference proteome</keyword>
<keyword evidence="6" id="KW-0732">Signal</keyword>
<accession>A0AA36CW34</accession>
<name>A0AA36CW34_9BILA</name>
<dbReference type="Pfam" id="PF00149">
    <property type="entry name" value="Metallophos"/>
    <property type="match status" value="1"/>
</dbReference>
<feature type="disulfide bond" evidence="5">
    <location>
        <begin position="159"/>
        <end position="164"/>
    </location>
</feature>
<dbReference type="PANTHER" id="PTHR10340:SF31">
    <property type="entry name" value="SPHINGOMYELIN PHOSPHODIESTERASE ASM-3-RELATED"/>
    <property type="match status" value="1"/>
</dbReference>
<feature type="binding site" evidence="4">
    <location>
        <position position="266"/>
    </location>
    <ligand>
        <name>Zn(2+)</name>
        <dbReference type="ChEBI" id="CHEBI:29105"/>
        <label>2</label>
    </ligand>
</feature>
<feature type="domain" description="Calcineurin-like phosphoesterase" evidence="7">
    <location>
        <begin position="138"/>
        <end position="411"/>
    </location>
</feature>
<dbReference type="GO" id="GO:0016020">
    <property type="term" value="C:membrane"/>
    <property type="evidence" value="ECO:0007669"/>
    <property type="project" value="GOC"/>
</dbReference>
<dbReference type="GO" id="GO:0046872">
    <property type="term" value="F:metal ion binding"/>
    <property type="evidence" value="ECO:0007669"/>
    <property type="project" value="UniProtKB-KW"/>
</dbReference>
<feature type="signal peptide" evidence="6">
    <location>
        <begin position="1"/>
        <end position="19"/>
    </location>
</feature>
<gene>
    <name evidence="8" type="ORF">MSPICULIGERA_LOCUS14294</name>
</gene>